<dbReference type="SMART" id="SM00220">
    <property type="entry name" value="S_TKc"/>
    <property type="match status" value="1"/>
</dbReference>
<gene>
    <name evidence="7" type="ORF">EV696_10924</name>
</gene>
<reference evidence="7 8" key="1">
    <citation type="submission" date="2019-03" db="EMBL/GenBank/DDBJ databases">
        <title>Genomic Encyclopedia of Type Strains, Phase IV (KMG-IV): sequencing the most valuable type-strain genomes for metagenomic binning, comparative biology and taxonomic classification.</title>
        <authorList>
            <person name="Goeker M."/>
        </authorList>
    </citation>
    <scope>NUCLEOTIDE SEQUENCE [LARGE SCALE GENOMIC DNA]</scope>
    <source>
        <strain evidence="7 8">DSM 103792</strain>
    </source>
</reference>
<dbReference type="Pfam" id="PF00069">
    <property type="entry name" value="Pkinase"/>
    <property type="match status" value="1"/>
</dbReference>
<dbReference type="RefSeq" id="WP_133590780.1">
    <property type="nucleotide sequence ID" value="NZ_CP037953.1"/>
</dbReference>
<dbReference type="OrthoDB" id="9801841at2"/>
<dbReference type="PROSITE" id="PS00108">
    <property type="entry name" value="PROTEIN_KINASE_ST"/>
    <property type="match status" value="1"/>
</dbReference>
<keyword evidence="4" id="KW-0067">ATP-binding</keyword>
<dbReference type="Gene3D" id="1.10.510.10">
    <property type="entry name" value="Transferase(Phosphotransferase) domain 1"/>
    <property type="match status" value="1"/>
</dbReference>
<evidence type="ECO:0000313" key="7">
    <source>
        <dbReference type="EMBL" id="TDQ47622.1"/>
    </source>
</evidence>
<dbReference type="InterPro" id="IPR008271">
    <property type="entry name" value="Ser/Thr_kinase_AS"/>
</dbReference>
<keyword evidence="1" id="KW-0808">Transferase</keyword>
<dbReference type="SMART" id="SM00332">
    <property type="entry name" value="PP2Cc"/>
    <property type="match status" value="1"/>
</dbReference>
<dbReference type="Gene3D" id="3.60.40.10">
    <property type="entry name" value="PPM-type phosphatase domain"/>
    <property type="match status" value="1"/>
</dbReference>
<dbReference type="GO" id="GO:0004674">
    <property type="term" value="F:protein serine/threonine kinase activity"/>
    <property type="evidence" value="ECO:0007669"/>
    <property type="project" value="UniProtKB-KW"/>
</dbReference>
<dbReference type="InterPro" id="IPR011009">
    <property type="entry name" value="Kinase-like_dom_sf"/>
</dbReference>
<organism evidence="7 8">
    <name type="scientific">Permianibacter aggregans</name>
    <dbReference type="NCBI Taxonomy" id="1510150"/>
    <lineage>
        <taxon>Bacteria</taxon>
        <taxon>Pseudomonadati</taxon>
        <taxon>Pseudomonadota</taxon>
        <taxon>Gammaproteobacteria</taxon>
        <taxon>Pseudomonadales</taxon>
        <taxon>Pseudomonadaceae</taxon>
        <taxon>Permianibacter</taxon>
    </lineage>
</organism>
<dbReference type="GO" id="GO:0005524">
    <property type="term" value="F:ATP binding"/>
    <property type="evidence" value="ECO:0007669"/>
    <property type="project" value="UniProtKB-KW"/>
</dbReference>
<keyword evidence="7" id="KW-0723">Serine/threonine-protein kinase</keyword>
<dbReference type="Proteomes" id="UP000295375">
    <property type="component" value="Unassembled WGS sequence"/>
</dbReference>
<dbReference type="SUPFAM" id="SSF56112">
    <property type="entry name" value="Protein kinase-like (PK-like)"/>
    <property type="match status" value="1"/>
</dbReference>
<dbReference type="InterPro" id="IPR001932">
    <property type="entry name" value="PPM-type_phosphatase-like_dom"/>
</dbReference>
<dbReference type="InterPro" id="IPR000719">
    <property type="entry name" value="Prot_kinase_dom"/>
</dbReference>
<dbReference type="CDD" id="cd14014">
    <property type="entry name" value="STKc_PknB_like"/>
    <property type="match status" value="1"/>
</dbReference>
<feature type="domain" description="Protein kinase" evidence="5">
    <location>
        <begin position="272"/>
        <end position="527"/>
    </location>
</feature>
<keyword evidence="8" id="KW-1185">Reference proteome</keyword>
<accession>A0A4R6ULT8</accession>
<sequence length="568" mass="62886">MHAVAMNVKTESVPAAFHVAGAQLSVPGVRPQNDDCIGMRLDQQSTGQGHGVAAAIADGVGRCAGGRHAAEICVQGFLSDFFATPDTWPVRRAGFRVIEALNRWLAGLSPNAHREQDKHLSTFSALVLSGHTAHLFHVGDTRIWRYRDGKLTQLTRDDRDEAGHGALDNAMGAHPRVAISYGVTDIAVGDLFLLTTDGIHDWLKAEAIADVLAMDDSLDARLQLLIAEAARHSNDNMSAQLLAVTSESETTSSVRVRKVPSGLRPGQMLDHYRIEKRIHESTRSELFLAEDTASGQHCVLKIPSLLKADDPDHLEHFLREQWLLKQIRHPHIVRAVGSSESEWLYSVMAPVSGITLRQWLQEQRQLDIPKIVSLLTQLAQAIQYLHRQAVLHLDIKPENIIVDEQGHLTLIDLGSASHGNLNSHAAYGIHLLTGTTLAYSAPEVLSRQQFTPAADLYSLGIVAYEMLSGAPPKRKLHSKNGKPLRFDSLSEQNPYIPLWLDGAVRRACHPEPAQRHEALSEFVHELHHPNARYLQTTETPLLERAPEQFWKGVSLLLAAILMALLYFR</sequence>
<dbReference type="PROSITE" id="PS51746">
    <property type="entry name" value="PPM_2"/>
    <property type="match status" value="1"/>
</dbReference>
<keyword evidence="3 7" id="KW-0418">Kinase</keyword>
<evidence type="ECO:0000256" key="1">
    <source>
        <dbReference type="ARBA" id="ARBA00022679"/>
    </source>
</evidence>
<evidence type="ECO:0000256" key="4">
    <source>
        <dbReference type="ARBA" id="ARBA00022840"/>
    </source>
</evidence>
<dbReference type="SUPFAM" id="SSF81606">
    <property type="entry name" value="PP2C-like"/>
    <property type="match status" value="1"/>
</dbReference>
<dbReference type="Pfam" id="PF13672">
    <property type="entry name" value="PP2C_2"/>
    <property type="match status" value="1"/>
</dbReference>
<dbReference type="PANTHER" id="PTHR43289">
    <property type="entry name" value="MITOGEN-ACTIVATED PROTEIN KINASE KINASE KINASE 20-RELATED"/>
    <property type="match status" value="1"/>
</dbReference>
<name>A0A4R6ULT8_9GAMM</name>
<feature type="domain" description="PPM-type phosphatase" evidence="6">
    <location>
        <begin position="16"/>
        <end position="244"/>
    </location>
</feature>
<evidence type="ECO:0000256" key="3">
    <source>
        <dbReference type="ARBA" id="ARBA00022777"/>
    </source>
</evidence>
<evidence type="ECO:0000256" key="2">
    <source>
        <dbReference type="ARBA" id="ARBA00022741"/>
    </source>
</evidence>
<evidence type="ECO:0000259" key="6">
    <source>
        <dbReference type="PROSITE" id="PS51746"/>
    </source>
</evidence>
<dbReference type="PANTHER" id="PTHR43289:SF6">
    <property type="entry name" value="SERINE_THREONINE-PROTEIN KINASE NEKL-3"/>
    <property type="match status" value="1"/>
</dbReference>
<proteinExistence type="predicted"/>
<dbReference type="PROSITE" id="PS50011">
    <property type="entry name" value="PROTEIN_KINASE_DOM"/>
    <property type="match status" value="1"/>
</dbReference>
<dbReference type="EMBL" id="SNYM01000009">
    <property type="protein sequence ID" value="TDQ47622.1"/>
    <property type="molecule type" value="Genomic_DNA"/>
</dbReference>
<comment type="caution">
    <text evidence="7">The sequence shown here is derived from an EMBL/GenBank/DDBJ whole genome shotgun (WGS) entry which is preliminary data.</text>
</comment>
<evidence type="ECO:0000313" key="8">
    <source>
        <dbReference type="Proteomes" id="UP000295375"/>
    </source>
</evidence>
<dbReference type="InterPro" id="IPR036457">
    <property type="entry name" value="PPM-type-like_dom_sf"/>
</dbReference>
<evidence type="ECO:0000259" key="5">
    <source>
        <dbReference type="PROSITE" id="PS50011"/>
    </source>
</evidence>
<dbReference type="SMART" id="SM00331">
    <property type="entry name" value="PP2C_SIG"/>
    <property type="match status" value="1"/>
</dbReference>
<dbReference type="AlphaFoldDB" id="A0A4R6ULT8"/>
<protein>
    <submittedName>
        <fullName evidence="7">Serine/threonine protein kinase</fullName>
    </submittedName>
</protein>
<keyword evidence="2" id="KW-0547">Nucleotide-binding</keyword>